<organism evidence="2 3">
    <name type="scientific">Manduca sexta</name>
    <name type="common">Tobacco hawkmoth</name>
    <name type="synonym">Tobacco hornworm</name>
    <dbReference type="NCBI Taxonomy" id="7130"/>
    <lineage>
        <taxon>Eukaryota</taxon>
        <taxon>Metazoa</taxon>
        <taxon>Ecdysozoa</taxon>
        <taxon>Arthropoda</taxon>
        <taxon>Hexapoda</taxon>
        <taxon>Insecta</taxon>
        <taxon>Pterygota</taxon>
        <taxon>Neoptera</taxon>
        <taxon>Endopterygota</taxon>
        <taxon>Lepidoptera</taxon>
        <taxon>Glossata</taxon>
        <taxon>Ditrysia</taxon>
        <taxon>Bombycoidea</taxon>
        <taxon>Sphingidae</taxon>
        <taxon>Sphinginae</taxon>
        <taxon>Sphingini</taxon>
        <taxon>Manduca</taxon>
    </lineage>
</organism>
<reference evidence="2" key="2">
    <citation type="submission" date="2020-12" db="EMBL/GenBank/DDBJ databases">
        <authorList>
            <person name="Kanost M."/>
        </authorList>
    </citation>
    <scope>NUCLEOTIDE SEQUENCE</scope>
</reference>
<feature type="region of interest" description="Disordered" evidence="1">
    <location>
        <begin position="25"/>
        <end position="80"/>
    </location>
</feature>
<reference evidence="2" key="1">
    <citation type="journal article" date="2016" name="Insect Biochem. Mol. Biol.">
        <title>Multifaceted biological insights from a draft genome sequence of the tobacco hornworm moth, Manduca sexta.</title>
        <authorList>
            <person name="Kanost M.R."/>
            <person name="Arrese E.L."/>
            <person name="Cao X."/>
            <person name="Chen Y.R."/>
            <person name="Chellapilla S."/>
            <person name="Goldsmith M.R."/>
            <person name="Grosse-Wilde E."/>
            <person name="Heckel D.G."/>
            <person name="Herndon N."/>
            <person name="Jiang H."/>
            <person name="Papanicolaou A."/>
            <person name="Qu J."/>
            <person name="Soulages J.L."/>
            <person name="Vogel H."/>
            <person name="Walters J."/>
            <person name="Waterhouse R.M."/>
            <person name="Ahn S.J."/>
            <person name="Almeida F.C."/>
            <person name="An C."/>
            <person name="Aqrawi P."/>
            <person name="Bretschneider A."/>
            <person name="Bryant W.B."/>
            <person name="Bucks S."/>
            <person name="Chao H."/>
            <person name="Chevignon G."/>
            <person name="Christen J.M."/>
            <person name="Clarke D.F."/>
            <person name="Dittmer N.T."/>
            <person name="Ferguson L.C.F."/>
            <person name="Garavelou S."/>
            <person name="Gordon K.H.J."/>
            <person name="Gunaratna R.T."/>
            <person name="Han Y."/>
            <person name="Hauser F."/>
            <person name="He Y."/>
            <person name="Heidel-Fischer H."/>
            <person name="Hirsh A."/>
            <person name="Hu Y."/>
            <person name="Jiang H."/>
            <person name="Kalra D."/>
            <person name="Klinner C."/>
            <person name="Konig C."/>
            <person name="Kovar C."/>
            <person name="Kroll A.R."/>
            <person name="Kuwar S.S."/>
            <person name="Lee S.L."/>
            <person name="Lehman R."/>
            <person name="Li K."/>
            <person name="Li Z."/>
            <person name="Liang H."/>
            <person name="Lovelace S."/>
            <person name="Lu Z."/>
            <person name="Mansfield J.H."/>
            <person name="McCulloch K.J."/>
            <person name="Mathew T."/>
            <person name="Morton B."/>
            <person name="Muzny D.M."/>
            <person name="Neunemann D."/>
            <person name="Ongeri F."/>
            <person name="Pauchet Y."/>
            <person name="Pu L.L."/>
            <person name="Pyrousis I."/>
            <person name="Rao X.J."/>
            <person name="Redding A."/>
            <person name="Roesel C."/>
            <person name="Sanchez-Gracia A."/>
            <person name="Schaack S."/>
            <person name="Shukla A."/>
            <person name="Tetreau G."/>
            <person name="Wang Y."/>
            <person name="Xiong G.H."/>
            <person name="Traut W."/>
            <person name="Walsh T.K."/>
            <person name="Worley K.C."/>
            <person name="Wu D."/>
            <person name="Wu W."/>
            <person name="Wu Y.Q."/>
            <person name="Zhang X."/>
            <person name="Zou Z."/>
            <person name="Zucker H."/>
            <person name="Briscoe A.D."/>
            <person name="Burmester T."/>
            <person name="Clem R.J."/>
            <person name="Feyereisen R."/>
            <person name="Grimmelikhuijzen C.J.P."/>
            <person name="Hamodrakas S.J."/>
            <person name="Hansson B.S."/>
            <person name="Huguet E."/>
            <person name="Jermiin L.S."/>
            <person name="Lan Q."/>
            <person name="Lehman H.K."/>
            <person name="Lorenzen M."/>
            <person name="Merzendorfer H."/>
            <person name="Michalopoulos I."/>
            <person name="Morton D.B."/>
            <person name="Muthukrishnan S."/>
            <person name="Oakeshott J.G."/>
            <person name="Palmer W."/>
            <person name="Park Y."/>
            <person name="Passarelli A.L."/>
            <person name="Rozas J."/>
            <person name="Schwartz L.M."/>
            <person name="Smith W."/>
            <person name="Southgate A."/>
            <person name="Vilcinskas A."/>
            <person name="Vogt R."/>
            <person name="Wang P."/>
            <person name="Werren J."/>
            <person name="Yu X.Q."/>
            <person name="Zhou J.J."/>
            <person name="Brown S.J."/>
            <person name="Scherer S.E."/>
            <person name="Richards S."/>
            <person name="Blissard G.W."/>
        </authorList>
    </citation>
    <scope>NUCLEOTIDE SEQUENCE</scope>
</reference>
<dbReference type="Proteomes" id="UP000791440">
    <property type="component" value="Unassembled WGS sequence"/>
</dbReference>
<protein>
    <submittedName>
        <fullName evidence="2">Uncharacterized protein</fullName>
    </submittedName>
</protein>
<dbReference type="EMBL" id="JH668433">
    <property type="protein sequence ID" value="KAG6452944.1"/>
    <property type="molecule type" value="Genomic_DNA"/>
</dbReference>
<accession>A0A922CNZ9</accession>
<evidence type="ECO:0000313" key="2">
    <source>
        <dbReference type="EMBL" id="KAG6452944.1"/>
    </source>
</evidence>
<name>A0A922CNZ9_MANSE</name>
<sequence length="1215" mass="138089">MLTCIFLCTARPLPIVPLPLTPELERPSMDIPKPPDPYIPEEPNVFEKPFLPPKPIPHSPKISPSSIPNPSPSVTTNKPIESGYPNYGGYLYSIPGYSAFQPVSYPPVVPPQPEPNMSKDFVPFPTSKDQEAEMSEEIKEKPQTDFEEHFTPEIIPAASASDANQTESKMSITSLAQGSGATVTIPSQPVANISTINKEIKKKPERFSLKTSIPISKIDMKCVTQPMNPSDTLFQTPKKPSSYNPMFTKESGPKIEIQSNIVIKSANKDPDVRSEVRQEIRPDPLPEIRPDMRPDLRTDVRAELRAEMRSELRAEIRPDLRQEIRTDLRPEGRPDMRPDIRAKLRSEIRPDLRSEIRPELRPDIRPEPKNIPTTSNSITTLINAAEVINKNENQFRIPDPPPDLPNDAKDPVLQPRPIFNPLNIESKVNFPNKPGENFNDQKNQILLIQNKPSNSKMLLTIQQQNPQVLLQRTNFDPKNLQAPSRLSNQSKKCKEELNENTPSKVVALKRLHQENCDENDFENLITENQIYGNKIVVKEKSQGTLQEQDLKKSKTSDKQTQQDSKNVVLQPNFLYVSNVQFPANLMMIKNNGKVNQSAESNKMKVTQNENIVTTEIMTNSPDVAPTAKTQIQNVNLSKDLHVLKSNNNVIQTISTNNKDLVLQPSQKVIMNPQIVYQMPMIVESDNKINQPTLINREYPIIQKPEQKQFEQSKNDKVFISCPYQVDSKLQPKIFITNIRPKVSKVEEVSSLDLYEKRKRLRRLKYLSNREFSAKDVKKDKPDGLKNIITPDKMTAEIYKEFSNTKKKIDEGSSESSSDYGEDDLNEYAAIIKEYSVKTDKEDGKVEFLAGLKLATRDAFKDKKMELQERILRLDSVASAYVSAGRLDRLAQDSALPTNTPPLVTRTPDKTQSPEPQDVISLHKKQMFLSQLRLAQVTNKFKEDYERTWREILKERKRRNGVTDVEENVKQRKILDLDPNSQLQLLTEIKNSVNENNNRIKKHLDSICSDNEDSIRVLAEKNFSELNRLSKMADRSVKLFSGQDMKKRDLNPGFDSENIQKATVVEKYQPPINIPSISKIISLKSTQETCAVASSQATSMDEPQNSAAGVSEMFQDNANEKTRDFGCQVEESWPGLEAIIKSYRDFDAARRREMADLQRRNTNLRVECAHVTRSASRESDRARALLAERQNLAVEENNLRTSIQRLRAAVEAITNS</sequence>
<comment type="caution">
    <text evidence="2">The sequence shown here is derived from an EMBL/GenBank/DDBJ whole genome shotgun (WGS) entry which is preliminary data.</text>
</comment>
<feature type="region of interest" description="Disordered" evidence="1">
    <location>
        <begin position="228"/>
        <end position="250"/>
    </location>
</feature>
<feature type="compositionally biased region" description="Basic and acidic residues" evidence="1">
    <location>
        <begin position="548"/>
        <end position="557"/>
    </location>
</feature>
<feature type="compositionally biased region" description="Polar residues" evidence="1">
    <location>
        <begin position="228"/>
        <end position="245"/>
    </location>
</feature>
<feature type="compositionally biased region" description="Low complexity" evidence="1">
    <location>
        <begin position="59"/>
        <end position="68"/>
    </location>
</feature>
<gene>
    <name evidence="2" type="ORF">O3G_MSEX007883</name>
</gene>
<keyword evidence="3" id="KW-1185">Reference proteome</keyword>
<feature type="region of interest" description="Disordered" evidence="1">
    <location>
        <begin position="541"/>
        <end position="564"/>
    </location>
</feature>
<evidence type="ECO:0000313" key="3">
    <source>
        <dbReference type="Proteomes" id="UP000791440"/>
    </source>
</evidence>
<dbReference type="AlphaFoldDB" id="A0A922CNZ9"/>
<feature type="region of interest" description="Disordered" evidence="1">
    <location>
        <begin position="893"/>
        <end position="915"/>
    </location>
</feature>
<evidence type="ECO:0000256" key="1">
    <source>
        <dbReference type="SAM" id="MobiDB-lite"/>
    </source>
</evidence>
<proteinExistence type="predicted"/>